<dbReference type="AlphaFoldDB" id="A0A238VJ53"/>
<sequence length="165" mass="18868">MEIYEIQIIETIIVIVVFLILKLIAKRIIGKVGARFKYQSGRIKITNKIVVVLLVMLLTTILMLIWGVNQSELFMFLSSVLTILGVAFFAQWSIISNITSTLIIFFNHPIKIGDSLTIMDKEYPIEGRLSDIGIFFIIIKTKDNKKITIPSNVFMQKMVKKEDVD</sequence>
<feature type="transmembrane region" description="Helical" evidence="5">
    <location>
        <begin position="45"/>
        <end position="67"/>
    </location>
</feature>
<dbReference type="GO" id="GO:0016020">
    <property type="term" value="C:membrane"/>
    <property type="evidence" value="ECO:0007669"/>
    <property type="project" value="UniProtKB-SubCell"/>
</dbReference>
<evidence type="ECO:0000313" key="8">
    <source>
        <dbReference type="Proteomes" id="UP000198384"/>
    </source>
</evidence>
<evidence type="ECO:0000256" key="3">
    <source>
        <dbReference type="ARBA" id="ARBA00022989"/>
    </source>
</evidence>
<dbReference type="InterPro" id="IPR006685">
    <property type="entry name" value="MscS_channel_2nd"/>
</dbReference>
<proteinExistence type="predicted"/>
<dbReference type="Gene3D" id="2.30.30.60">
    <property type="match status" value="1"/>
</dbReference>
<dbReference type="SUPFAM" id="SSF50182">
    <property type="entry name" value="Sm-like ribonucleoproteins"/>
    <property type="match status" value="1"/>
</dbReference>
<dbReference type="EMBL" id="FZNT01000001">
    <property type="protein sequence ID" value="SNR34256.1"/>
    <property type="molecule type" value="Genomic_DNA"/>
</dbReference>
<dbReference type="Pfam" id="PF00924">
    <property type="entry name" value="MS_channel_2nd"/>
    <property type="match status" value="1"/>
</dbReference>
<dbReference type="PANTHER" id="PTHR30221:SF8">
    <property type="entry name" value="SMALL-CONDUCTANCE MECHANOSENSITIVE CHANNEL"/>
    <property type="match status" value="1"/>
</dbReference>
<dbReference type="InterPro" id="IPR045275">
    <property type="entry name" value="MscS_archaea/bacteria_type"/>
</dbReference>
<dbReference type="GO" id="GO:0008381">
    <property type="term" value="F:mechanosensitive monoatomic ion channel activity"/>
    <property type="evidence" value="ECO:0007669"/>
    <property type="project" value="InterPro"/>
</dbReference>
<dbReference type="Proteomes" id="UP000198384">
    <property type="component" value="Unassembled WGS sequence"/>
</dbReference>
<evidence type="ECO:0000313" key="7">
    <source>
        <dbReference type="EMBL" id="SNR34256.1"/>
    </source>
</evidence>
<feature type="domain" description="Mechanosensitive ion channel MscS" evidence="6">
    <location>
        <begin position="94"/>
        <end position="159"/>
    </location>
</feature>
<keyword evidence="3 5" id="KW-1133">Transmembrane helix</keyword>
<protein>
    <submittedName>
        <fullName evidence="7">Mechanosensitive ion channel</fullName>
    </submittedName>
</protein>
<evidence type="ECO:0000259" key="6">
    <source>
        <dbReference type="Pfam" id="PF00924"/>
    </source>
</evidence>
<gene>
    <name evidence="7" type="ORF">SAMN06265371_101505</name>
</gene>
<name>A0A238VJ53_9FLAO</name>
<dbReference type="InterPro" id="IPR010920">
    <property type="entry name" value="LSM_dom_sf"/>
</dbReference>
<dbReference type="InterPro" id="IPR023408">
    <property type="entry name" value="MscS_beta-dom_sf"/>
</dbReference>
<evidence type="ECO:0000256" key="4">
    <source>
        <dbReference type="ARBA" id="ARBA00023136"/>
    </source>
</evidence>
<keyword evidence="2 5" id="KW-0812">Transmembrane</keyword>
<dbReference type="RefSeq" id="WP_089380144.1">
    <property type="nucleotide sequence ID" value="NZ_FZNT01000001.1"/>
</dbReference>
<evidence type="ECO:0000256" key="2">
    <source>
        <dbReference type="ARBA" id="ARBA00022692"/>
    </source>
</evidence>
<feature type="transmembrane region" description="Helical" evidence="5">
    <location>
        <begin position="73"/>
        <end position="95"/>
    </location>
</feature>
<evidence type="ECO:0000256" key="1">
    <source>
        <dbReference type="ARBA" id="ARBA00004370"/>
    </source>
</evidence>
<comment type="subcellular location">
    <subcellularLocation>
        <location evidence="1">Membrane</location>
    </subcellularLocation>
</comment>
<dbReference type="PANTHER" id="PTHR30221">
    <property type="entry name" value="SMALL-CONDUCTANCE MECHANOSENSITIVE CHANNEL"/>
    <property type="match status" value="1"/>
</dbReference>
<keyword evidence="8" id="KW-1185">Reference proteome</keyword>
<feature type="transmembrane region" description="Helical" evidence="5">
    <location>
        <begin position="6"/>
        <end position="25"/>
    </location>
</feature>
<evidence type="ECO:0000256" key="5">
    <source>
        <dbReference type="SAM" id="Phobius"/>
    </source>
</evidence>
<organism evidence="7 8">
    <name type="scientific">Lutibacter agarilyticus</name>
    <dbReference type="NCBI Taxonomy" id="1109740"/>
    <lineage>
        <taxon>Bacteria</taxon>
        <taxon>Pseudomonadati</taxon>
        <taxon>Bacteroidota</taxon>
        <taxon>Flavobacteriia</taxon>
        <taxon>Flavobacteriales</taxon>
        <taxon>Flavobacteriaceae</taxon>
        <taxon>Lutibacter</taxon>
    </lineage>
</organism>
<keyword evidence="4 5" id="KW-0472">Membrane</keyword>
<reference evidence="7 8" key="1">
    <citation type="submission" date="2017-06" db="EMBL/GenBank/DDBJ databases">
        <authorList>
            <person name="Kim H.J."/>
            <person name="Triplett B.A."/>
        </authorList>
    </citation>
    <scope>NUCLEOTIDE SEQUENCE [LARGE SCALE GENOMIC DNA]</scope>
    <source>
        <strain evidence="7 8">DSM 29150</strain>
    </source>
</reference>
<accession>A0A238VJ53</accession>